<dbReference type="PANTHER" id="PTHR40076">
    <property type="entry name" value="MEMBRANE PROTEIN-RELATED"/>
    <property type="match status" value="1"/>
</dbReference>
<feature type="transmembrane region" description="Helical" evidence="1">
    <location>
        <begin position="210"/>
        <end position="232"/>
    </location>
</feature>
<dbReference type="PANTHER" id="PTHR40076:SF1">
    <property type="entry name" value="MEMBRANE PROTEIN"/>
    <property type="match status" value="1"/>
</dbReference>
<protein>
    <submittedName>
        <fullName evidence="2">Predicted integral membrane protein</fullName>
    </submittedName>
</protein>
<dbReference type="Proteomes" id="UP000000664">
    <property type="component" value="Chromosome"/>
</dbReference>
<evidence type="ECO:0000256" key="1">
    <source>
        <dbReference type="SAM" id="Phobius"/>
    </source>
</evidence>
<organism evidence="2 3">
    <name type="scientific">Lactobacillus gasseri (strain ATCC 33323 / DSM 20243 / BCRC 14619 / CIP 102991 / JCM 1131 / KCTC 3163 / NCIMB 11718 / NCTC 13722 / AM63)</name>
    <dbReference type="NCBI Taxonomy" id="324831"/>
    <lineage>
        <taxon>Bacteria</taxon>
        <taxon>Bacillati</taxon>
        <taxon>Bacillota</taxon>
        <taxon>Bacilli</taxon>
        <taxon>Lactobacillales</taxon>
        <taxon>Lactobacillaceae</taxon>
        <taxon>Lactobacillus</taxon>
    </lineage>
</organism>
<dbReference type="InterPro" id="IPR010380">
    <property type="entry name" value="DUF975"/>
</dbReference>
<evidence type="ECO:0000313" key="2">
    <source>
        <dbReference type="EMBL" id="ABJ59441.1"/>
    </source>
</evidence>
<name>A0A806A3S1_LACGA</name>
<accession>A0A806A3S1</accession>
<keyword evidence="1" id="KW-1133">Transmembrane helix</keyword>
<dbReference type="KEGG" id="lga:LGAS_0026"/>
<dbReference type="Pfam" id="PF06161">
    <property type="entry name" value="DUF975"/>
    <property type="match status" value="1"/>
</dbReference>
<keyword evidence="1" id="KW-0472">Membrane</keyword>
<gene>
    <name evidence="2" type="ordered locus">LGAS_0026</name>
</gene>
<feature type="transmembrane region" description="Helical" evidence="1">
    <location>
        <begin position="35"/>
        <end position="54"/>
    </location>
</feature>
<reference evidence="2 3" key="1">
    <citation type="journal article" date="2006" name="Proc. Natl. Acad. Sci. U.S.A.">
        <title>Comparative genomics of the lactic acid bacteria.</title>
        <authorList>
            <person name="Makarova K."/>
            <person name="Slesarev A."/>
            <person name="Wolf Y."/>
            <person name="Sorokin A."/>
            <person name="Mirkin B."/>
            <person name="Koonin E."/>
            <person name="Pavlov A."/>
            <person name="Pavlova N."/>
            <person name="Karamychev V."/>
            <person name="Polouchine N."/>
            <person name="Shakhova V."/>
            <person name="Grigoriev I."/>
            <person name="Lou Y."/>
            <person name="Rohksar D."/>
            <person name="Lucas S."/>
            <person name="Huang K."/>
            <person name="Goodstein D.M."/>
            <person name="Hawkins T."/>
            <person name="Plengvidhya V."/>
            <person name="Welker D."/>
            <person name="Hughes J."/>
            <person name="Goh Y."/>
            <person name="Benson A."/>
            <person name="Baldwin K."/>
            <person name="Lee J.H."/>
            <person name="Diaz-Muniz I."/>
            <person name="Dosti B."/>
            <person name="Smeianov V."/>
            <person name="Wechter W."/>
            <person name="Barabote R."/>
            <person name="Lorca G."/>
            <person name="Altermann E."/>
            <person name="Barrangou R."/>
            <person name="Ganesan B."/>
            <person name="Xie Y."/>
            <person name="Rawsthorne H."/>
            <person name="Tamir D."/>
            <person name="Parker C."/>
            <person name="Breidt F."/>
            <person name="Broadbent J."/>
            <person name="Hutkins R."/>
            <person name="O'Sullivan D."/>
            <person name="Steele J."/>
            <person name="Unlu G."/>
            <person name="Saier M."/>
            <person name="Klaenhammer T."/>
            <person name="Richardson P."/>
            <person name="Kozyavkin S."/>
            <person name="Weimer B."/>
            <person name="Mills D."/>
        </authorList>
    </citation>
    <scope>NUCLEOTIDE SEQUENCE [LARGE SCALE GENOMIC DNA]</scope>
    <source>
        <strain evidence="3">ATCC 33323 / DSM 20243 / BCRC 14619 / CIP 102991 / JCM 1131 / KCTC 3163 / NCIMB 11718 / NCTC 13722 / AM63</strain>
    </source>
</reference>
<feature type="transmembrane region" description="Helical" evidence="1">
    <location>
        <begin position="137"/>
        <end position="160"/>
    </location>
</feature>
<keyword evidence="1" id="KW-0812">Transmembrane</keyword>
<dbReference type="AlphaFoldDB" id="A0A806A3S1"/>
<feature type="transmembrane region" description="Helical" evidence="1">
    <location>
        <begin position="91"/>
        <end position="112"/>
    </location>
</feature>
<sequence>MVRLEWLEVNILLERSNTMTRAQMKQAAKDQLRGNWGWAICLTIFAWLVNAVIMDLNRWIWTGKDFTYTVLRFNKDNLIQGYKPAYNLSEIIVGLITGLILWGVAYTILDFVETGKMEPWYSGIFSAYSNGRFKNSLFTLFMTNLFVSLWTILFIIPGFIKGYSYAMTPYILKDKFSAGQTDIGATEAITESRKLMDGHKMDLFVLDLSFIGWGLLGLITCGIGFIWITPYYRQTKANFYRSLVANN</sequence>
<evidence type="ECO:0000313" key="3">
    <source>
        <dbReference type="Proteomes" id="UP000000664"/>
    </source>
</evidence>
<dbReference type="EMBL" id="CP000413">
    <property type="protein sequence ID" value="ABJ59441.1"/>
    <property type="molecule type" value="Genomic_DNA"/>
</dbReference>
<proteinExistence type="predicted"/>